<keyword evidence="7" id="KW-1185">Reference proteome</keyword>
<comment type="similarity">
    <text evidence="1 4">Belongs to the carbohydrate kinase PfkB family.</text>
</comment>
<keyword evidence="2 4" id="KW-0808">Transferase</keyword>
<gene>
    <name evidence="6" type="ORF">SAE02_56840</name>
</gene>
<evidence type="ECO:0000313" key="7">
    <source>
        <dbReference type="Proteomes" id="UP000321523"/>
    </source>
</evidence>
<name>A0A512DYK4_9PROT</name>
<evidence type="ECO:0000259" key="5">
    <source>
        <dbReference type="Pfam" id="PF00294"/>
    </source>
</evidence>
<organism evidence="6 7">
    <name type="scientific">Skermanella aerolata</name>
    <dbReference type="NCBI Taxonomy" id="393310"/>
    <lineage>
        <taxon>Bacteria</taxon>
        <taxon>Pseudomonadati</taxon>
        <taxon>Pseudomonadota</taxon>
        <taxon>Alphaproteobacteria</taxon>
        <taxon>Rhodospirillales</taxon>
        <taxon>Azospirillaceae</taxon>
        <taxon>Skermanella</taxon>
    </lineage>
</organism>
<dbReference type="Proteomes" id="UP000321523">
    <property type="component" value="Unassembled WGS sequence"/>
</dbReference>
<evidence type="ECO:0000313" key="6">
    <source>
        <dbReference type="EMBL" id="GEO41536.1"/>
    </source>
</evidence>
<accession>A0A512DYK4</accession>
<protein>
    <submittedName>
        <fullName evidence="6">Sugar kinase</fullName>
    </submittedName>
</protein>
<evidence type="ECO:0000256" key="2">
    <source>
        <dbReference type="ARBA" id="ARBA00022679"/>
    </source>
</evidence>
<dbReference type="PANTHER" id="PTHR10584">
    <property type="entry name" value="SUGAR KINASE"/>
    <property type="match status" value="1"/>
</dbReference>
<dbReference type="PRINTS" id="PR00990">
    <property type="entry name" value="RIBOKINASE"/>
</dbReference>
<dbReference type="PROSITE" id="PS00584">
    <property type="entry name" value="PFKB_KINASES_2"/>
    <property type="match status" value="1"/>
</dbReference>
<dbReference type="InterPro" id="IPR002139">
    <property type="entry name" value="Ribo/fructo_kinase"/>
</dbReference>
<dbReference type="InterPro" id="IPR011611">
    <property type="entry name" value="PfkB_dom"/>
</dbReference>
<dbReference type="InterPro" id="IPR029056">
    <property type="entry name" value="Ribokinase-like"/>
</dbReference>
<dbReference type="RefSeq" id="WP_044432835.1">
    <property type="nucleotide sequence ID" value="NZ_BJYZ01000029.1"/>
</dbReference>
<dbReference type="Gene3D" id="3.40.1190.20">
    <property type="match status" value="1"/>
</dbReference>
<dbReference type="EMBL" id="BJYZ01000029">
    <property type="protein sequence ID" value="GEO41536.1"/>
    <property type="molecule type" value="Genomic_DNA"/>
</dbReference>
<evidence type="ECO:0000256" key="3">
    <source>
        <dbReference type="ARBA" id="ARBA00022777"/>
    </source>
</evidence>
<evidence type="ECO:0000256" key="4">
    <source>
        <dbReference type="RuleBase" id="RU003704"/>
    </source>
</evidence>
<feature type="domain" description="Carbohydrate kinase PfkB" evidence="5">
    <location>
        <begin position="6"/>
        <end position="292"/>
    </location>
</feature>
<dbReference type="InterPro" id="IPR002173">
    <property type="entry name" value="Carboh/pur_kinase_PfkB_CS"/>
</dbReference>
<evidence type="ECO:0000256" key="1">
    <source>
        <dbReference type="ARBA" id="ARBA00010688"/>
    </source>
</evidence>
<dbReference type="PANTHER" id="PTHR10584:SF166">
    <property type="entry name" value="RIBOKINASE"/>
    <property type="match status" value="1"/>
</dbReference>
<comment type="caution">
    <text evidence="6">The sequence shown here is derived from an EMBL/GenBank/DDBJ whole genome shotgun (WGS) entry which is preliminary data.</text>
</comment>
<proteinExistence type="inferred from homology"/>
<dbReference type="GO" id="GO:0006796">
    <property type="term" value="P:phosphate-containing compound metabolic process"/>
    <property type="evidence" value="ECO:0007669"/>
    <property type="project" value="UniProtKB-ARBA"/>
</dbReference>
<keyword evidence="3 4" id="KW-0418">Kinase</keyword>
<sequence length="309" mass="32247">MIAAPDVLCVGDLDLDLFVSVPTIPGFDQKVGGRHLGQMPGGMSANSAVAFTRLGRPARLMAAIGDDAGGGEALMKVAAEGVDVSHVVCRSGLNSFMCVVLLSPSGEKSLIRLETDAYLPRVADIVPAVFDGIRHIHVTYGDADLTEHVLRQARDRGITASLDLEPPDIQRAPARLAPVLELVDTLFVNREAWVCAAEALGVPLAPAMLKQGDGEIVVTMGADGCRHISAAGQTAAPGIVLDAIDTTGAGDCFAAAYIAARMEGAALPDRLRFANAAAALATLAYGAQSAMPRRRDVEEFLQSEGQTHA</sequence>
<reference evidence="6 7" key="1">
    <citation type="submission" date="2019-07" db="EMBL/GenBank/DDBJ databases">
        <title>Whole genome shotgun sequence of Skermanella aerolata NBRC 106429.</title>
        <authorList>
            <person name="Hosoyama A."/>
            <person name="Uohara A."/>
            <person name="Ohji S."/>
            <person name="Ichikawa N."/>
        </authorList>
    </citation>
    <scope>NUCLEOTIDE SEQUENCE [LARGE SCALE GENOMIC DNA]</scope>
    <source>
        <strain evidence="6 7">NBRC 106429</strain>
    </source>
</reference>
<dbReference type="AlphaFoldDB" id="A0A512DYK4"/>
<dbReference type="GO" id="GO:0016301">
    <property type="term" value="F:kinase activity"/>
    <property type="evidence" value="ECO:0007669"/>
    <property type="project" value="UniProtKB-KW"/>
</dbReference>
<dbReference type="Pfam" id="PF00294">
    <property type="entry name" value="PfkB"/>
    <property type="match status" value="1"/>
</dbReference>
<dbReference type="SUPFAM" id="SSF53613">
    <property type="entry name" value="Ribokinase-like"/>
    <property type="match status" value="1"/>
</dbReference>